<dbReference type="Proteomes" id="UP001142374">
    <property type="component" value="Unassembled WGS sequence"/>
</dbReference>
<comment type="caution">
    <text evidence="2">The sequence shown here is derived from an EMBL/GenBank/DDBJ whole genome shotgun (WGS) entry which is preliminary data.</text>
</comment>
<feature type="compositionally biased region" description="Basic and acidic residues" evidence="1">
    <location>
        <begin position="274"/>
        <end position="289"/>
    </location>
</feature>
<feature type="compositionally biased region" description="Basic and acidic residues" evidence="1">
    <location>
        <begin position="296"/>
        <end position="329"/>
    </location>
</feature>
<proteinExistence type="predicted"/>
<accession>A0A9X2RN70</accession>
<dbReference type="InterPro" id="IPR045652">
    <property type="entry name" value="DUF6397"/>
</dbReference>
<evidence type="ECO:0000313" key="3">
    <source>
        <dbReference type="Proteomes" id="UP001142374"/>
    </source>
</evidence>
<organism evidence="2 3">
    <name type="scientific">Streptomyces telluris</name>
    <dbReference type="NCBI Taxonomy" id="2720021"/>
    <lineage>
        <taxon>Bacteria</taxon>
        <taxon>Bacillati</taxon>
        <taxon>Actinomycetota</taxon>
        <taxon>Actinomycetes</taxon>
        <taxon>Kitasatosporales</taxon>
        <taxon>Streptomycetaceae</taxon>
        <taxon>Streptomyces</taxon>
    </lineage>
</organism>
<evidence type="ECO:0000313" key="2">
    <source>
        <dbReference type="EMBL" id="MCQ8769680.1"/>
    </source>
</evidence>
<feature type="compositionally biased region" description="Low complexity" evidence="1">
    <location>
        <begin position="258"/>
        <end position="269"/>
    </location>
</feature>
<keyword evidence="3" id="KW-1185">Reference proteome</keyword>
<dbReference type="RefSeq" id="WP_256790144.1">
    <property type="nucleotide sequence ID" value="NZ_JANIID010000005.1"/>
</dbReference>
<feature type="region of interest" description="Disordered" evidence="1">
    <location>
        <begin position="253"/>
        <end position="329"/>
    </location>
</feature>
<protein>
    <submittedName>
        <fullName evidence="2">DUF6397 family protein</fullName>
    </submittedName>
</protein>
<dbReference type="EMBL" id="JANIID010000005">
    <property type="protein sequence ID" value="MCQ8769680.1"/>
    <property type="molecule type" value="Genomic_DNA"/>
</dbReference>
<name>A0A9X2RN70_9ACTN</name>
<evidence type="ECO:0000256" key="1">
    <source>
        <dbReference type="SAM" id="MobiDB-lite"/>
    </source>
</evidence>
<reference evidence="2" key="1">
    <citation type="submission" date="2022-06" db="EMBL/GenBank/DDBJ databases">
        <title>WGS of actinobacteria.</title>
        <authorList>
            <person name="Thawai C."/>
        </authorList>
    </citation>
    <scope>NUCLEOTIDE SEQUENCE</scope>
    <source>
        <strain evidence="2">AA8</strain>
    </source>
</reference>
<sequence>MAVQECRERSATATVACGRAARELGLRSREFELAVQLGHVRTVSAPGGRPRVTWEEIERHRSGEGFPESLRNRLWAVGTAEAAQLMGVSPARFARLAKAGCFAPVRFYVNRYRAVVWHYLAADLVEFADANPELLTGRTPPGLRLELEGRDDQRARSWRARRLDQLTGRTAEPWEQAAAVAAVLSPDQLADAVPDPYERAYVSALRPDLSGIRSASAAAREVIERVTLAVDADEIGRHRERLALALDAAREVRPAPTPGGYAPAAPAREPGGGAREDGRSDLAAKRVPEPESDSDSDPKSDRDQGRDREPEPERAAGDREARRGRADTSARLRAWLRRLRLIA</sequence>
<gene>
    <name evidence="2" type="ORF">NQU55_07780</name>
</gene>
<dbReference type="AlphaFoldDB" id="A0A9X2RN70"/>
<dbReference type="Pfam" id="PF19934">
    <property type="entry name" value="DUF6397"/>
    <property type="match status" value="1"/>
</dbReference>